<comment type="caution">
    <text evidence="2">The sequence shown here is derived from an EMBL/GenBank/DDBJ whole genome shotgun (WGS) entry which is preliminary data.</text>
</comment>
<evidence type="ECO:0000256" key="1">
    <source>
        <dbReference type="SAM" id="MobiDB-lite"/>
    </source>
</evidence>
<name>A0ABV0MG72_9TELE</name>
<protein>
    <submittedName>
        <fullName evidence="2">Uncharacterized protein</fullName>
    </submittedName>
</protein>
<feature type="compositionally biased region" description="Polar residues" evidence="1">
    <location>
        <begin position="88"/>
        <end position="99"/>
    </location>
</feature>
<sequence>MRAYDELFQASGSNYLLEVDISLSLPFRTSYSSSALSLSDRCLLQPEPEGRNHSARAEIKEQADARLARGATPKLLQARVGFLSSTVLSSQHSQEINGRQKSRTLLRSP</sequence>
<proteinExistence type="predicted"/>
<gene>
    <name evidence="2" type="ORF">GOODEAATRI_008410</name>
</gene>
<accession>A0ABV0MG72</accession>
<evidence type="ECO:0000313" key="3">
    <source>
        <dbReference type="Proteomes" id="UP001476798"/>
    </source>
</evidence>
<dbReference type="EMBL" id="JAHRIO010000447">
    <property type="protein sequence ID" value="MEQ2158065.1"/>
    <property type="molecule type" value="Genomic_DNA"/>
</dbReference>
<feature type="region of interest" description="Disordered" evidence="1">
    <location>
        <begin position="88"/>
        <end position="109"/>
    </location>
</feature>
<feature type="compositionally biased region" description="Basic residues" evidence="1">
    <location>
        <begin position="100"/>
        <end position="109"/>
    </location>
</feature>
<dbReference type="Proteomes" id="UP001476798">
    <property type="component" value="Unassembled WGS sequence"/>
</dbReference>
<keyword evidence="3" id="KW-1185">Reference proteome</keyword>
<organism evidence="2 3">
    <name type="scientific">Goodea atripinnis</name>
    <dbReference type="NCBI Taxonomy" id="208336"/>
    <lineage>
        <taxon>Eukaryota</taxon>
        <taxon>Metazoa</taxon>
        <taxon>Chordata</taxon>
        <taxon>Craniata</taxon>
        <taxon>Vertebrata</taxon>
        <taxon>Euteleostomi</taxon>
        <taxon>Actinopterygii</taxon>
        <taxon>Neopterygii</taxon>
        <taxon>Teleostei</taxon>
        <taxon>Neoteleostei</taxon>
        <taxon>Acanthomorphata</taxon>
        <taxon>Ovalentaria</taxon>
        <taxon>Atherinomorphae</taxon>
        <taxon>Cyprinodontiformes</taxon>
        <taxon>Goodeidae</taxon>
        <taxon>Goodea</taxon>
    </lineage>
</organism>
<reference evidence="2 3" key="1">
    <citation type="submission" date="2021-06" db="EMBL/GenBank/DDBJ databases">
        <authorList>
            <person name="Palmer J.M."/>
        </authorList>
    </citation>
    <scope>NUCLEOTIDE SEQUENCE [LARGE SCALE GENOMIC DNA]</scope>
    <source>
        <strain evidence="2 3">GA_2019</strain>
        <tissue evidence="2">Muscle</tissue>
    </source>
</reference>
<evidence type="ECO:0000313" key="2">
    <source>
        <dbReference type="EMBL" id="MEQ2158065.1"/>
    </source>
</evidence>